<gene>
    <name evidence="2" type="ORF">L21SP3_00668</name>
</gene>
<dbReference type="EMBL" id="CP019633">
    <property type="protein sequence ID" value="AQQ08875.1"/>
    <property type="molecule type" value="Genomic_DNA"/>
</dbReference>
<dbReference type="STRING" id="1940790.L21SP3_00668"/>
<name>A0A1Q2HNQ7_9BACT</name>
<keyword evidence="3" id="KW-1185">Reference proteome</keyword>
<organism evidence="2 3">
    <name type="scientific">Sedimentisphaera cyanobacteriorum</name>
    <dbReference type="NCBI Taxonomy" id="1940790"/>
    <lineage>
        <taxon>Bacteria</taxon>
        <taxon>Pseudomonadati</taxon>
        <taxon>Planctomycetota</taxon>
        <taxon>Phycisphaerae</taxon>
        <taxon>Sedimentisphaerales</taxon>
        <taxon>Sedimentisphaeraceae</taxon>
        <taxon>Sedimentisphaera</taxon>
    </lineage>
</organism>
<dbReference type="RefSeq" id="WP_077539342.1">
    <property type="nucleotide sequence ID" value="NZ_CP019633.1"/>
</dbReference>
<dbReference type="InterPro" id="IPR013424">
    <property type="entry name" value="Ice-binding_C"/>
</dbReference>
<evidence type="ECO:0000259" key="1">
    <source>
        <dbReference type="Pfam" id="PF07589"/>
    </source>
</evidence>
<proteinExistence type="predicted"/>
<reference evidence="3" key="1">
    <citation type="submission" date="2017-02" db="EMBL/GenBank/DDBJ databases">
        <title>Comparative genomics and description of representatives of a novel lineage of planctomycetes thriving in anoxic sediments.</title>
        <authorList>
            <person name="Spring S."/>
            <person name="Bunk B."/>
            <person name="Sproer C."/>
            <person name="Klenk H.-P."/>
        </authorList>
    </citation>
    <scope>NUCLEOTIDE SEQUENCE [LARGE SCALE GENOMIC DNA]</scope>
    <source>
        <strain evidence="3">L21-RPul-D3</strain>
    </source>
</reference>
<evidence type="ECO:0000313" key="2">
    <source>
        <dbReference type="EMBL" id="AQQ08875.1"/>
    </source>
</evidence>
<dbReference type="AlphaFoldDB" id="A0A1Q2HNQ7"/>
<evidence type="ECO:0000313" key="3">
    <source>
        <dbReference type="Proteomes" id="UP000188273"/>
    </source>
</evidence>
<protein>
    <recommendedName>
        <fullName evidence="1">Ice-binding protein C-terminal domain-containing protein</fullName>
    </recommendedName>
</protein>
<dbReference type="Pfam" id="PF07589">
    <property type="entry name" value="PEP-CTERM"/>
    <property type="match status" value="1"/>
</dbReference>
<dbReference type="Proteomes" id="UP000188273">
    <property type="component" value="Chromosome"/>
</dbReference>
<dbReference type="KEGG" id="pbu:L21SP3_00668"/>
<feature type="domain" description="Ice-binding protein C-terminal" evidence="1">
    <location>
        <begin position="123"/>
        <end position="143"/>
    </location>
</feature>
<accession>A0A1Q2HNQ7</accession>
<sequence length="144" mass="15767">MNAHDFDEGDLDNLAGWRGSGTNQHITVKFNEGIENRKGNDLVIRFYCGSAAQAGISLSRDNINWSNLGTISGAPQEVPGKPGFLYDAEFDFENVFSGTAYYVKVSRQSAGPKTGMFFDSFASVPEPATMLFLSGGLLFIRRRV</sequence>
<dbReference type="OrthoDB" id="10008108at2"/>